<proteinExistence type="predicted"/>
<organism evidence="2 3">
    <name type="scientific">Kytococcus schroeteri</name>
    <dbReference type="NCBI Taxonomy" id="138300"/>
    <lineage>
        <taxon>Bacteria</taxon>
        <taxon>Bacillati</taxon>
        <taxon>Actinomycetota</taxon>
        <taxon>Actinomycetes</taxon>
        <taxon>Micrococcales</taxon>
        <taxon>Kytococcaceae</taxon>
        <taxon>Kytococcus</taxon>
    </lineage>
</organism>
<evidence type="ECO:0008006" key="4">
    <source>
        <dbReference type="Google" id="ProtNLM"/>
    </source>
</evidence>
<evidence type="ECO:0000256" key="1">
    <source>
        <dbReference type="SAM" id="MobiDB-lite"/>
    </source>
</evidence>
<feature type="region of interest" description="Disordered" evidence="1">
    <location>
        <begin position="74"/>
        <end position="126"/>
    </location>
</feature>
<feature type="region of interest" description="Disordered" evidence="1">
    <location>
        <begin position="1"/>
        <end position="45"/>
    </location>
</feature>
<feature type="compositionally biased region" description="Basic and acidic residues" evidence="1">
    <location>
        <begin position="116"/>
        <end position="126"/>
    </location>
</feature>
<dbReference type="EMBL" id="PKIZ01000004">
    <property type="protein sequence ID" value="PKZ42298.1"/>
    <property type="molecule type" value="Genomic_DNA"/>
</dbReference>
<accession>A0A2I1PCD4</accession>
<evidence type="ECO:0000313" key="2">
    <source>
        <dbReference type="EMBL" id="PKZ42298.1"/>
    </source>
</evidence>
<feature type="compositionally biased region" description="Acidic residues" evidence="1">
    <location>
        <begin position="33"/>
        <end position="45"/>
    </location>
</feature>
<dbReference type="Proteomes" id="UP000234206">
    <property type="component" value="Unassembled WGS sequence"/>
</dbReference>
<protein>
    <recommendedName>
        <fullName evidence="4">DUF5709 domain-containing protein</fullName>
    </recommendedName>
</protein>
<dbReference type="RefSeq" id="WP_070705824.1">
    <property type="nucleotide sequence ID" value="NZ_JBHLVH010000027.1"/>
</dbReference>
<dbReference type="AlphaFoldDB" id="A0A2I1PCD4"/>
<name>A0A2I1PCD4_9MICO</name>
<keyword evidence="3" id="KW-1185">Reference proteome</keyword>
<gene>
    <name evidence="2" type="ORF">CYJ76_03115</name>
</gene>
<evidence type="ECO:0000313" key="3">
    <source>
        <dbReference type="Proteomes" id="UP000234206"/>
    </source>
</evidence>
<sequence>MSQDFPRTASDLDAVDDLVDPDQEFSGDGTLSYDDEPDGPAEEVDAQQEYGEVTAEDLGTDDLVQDGSEVVEDAGREADGALAGIDPAQPATDRLAREQDTNGIEDEGEGAMSDPAVDHVVDADDA</sequence>
<dbReference type="OrthoDB" id="5150013at2"/>
<feature type="compositionally biased region" description="Acidic residues" evidence="1">
    <location>
        <begin position="13"/>
        <end position="25"/>
    </location>
</feature>
<reference evidence="2 3" key="1">
    <citation type="submission" date="2017-12" db="EMBL/GenBank/DDBJ databases">
        <title>Phylogenetic diversity of female urinary microbiome.</title>
        <authorList>
            <person name="Thomas-White K."/>
            <person name="Wolfe A.J."/>
        </authorList>
    </citation>
    <scope>NUCLEOTIDE SEQUENCE [LARGE SCALE GENOMIC DNA]</scope>
    <source>
        <strain evidence="2 3">UMB1298</strain>
    </source>
</reference>
<comment type="caution">
    <text evidence="2">The sequence shown here is derived from an EMBL/GenBank/DDBJ whole genome shotgun (WGS) entry which is preliminary data.</text>
</comment>